<accession>A0A9E7MPV2</accession>
<feature type="region of interest" description="Disordered" evidence="2">
    <location>
        <begin position="210"/>
        <end position="231"/>
    </location>
</feature>
<keyword evidence="4" id="KW-1185">Reference proteome</keyword>
<evidence type="ECO:0000256" key="1">
    <source>
        <dbReference type="SAM" id="Coils"/>
    </source>
</evidence>
<name>A0A9E7MPV2_9CAUD</name>
<protein>
    <submittedName>
        <fullName evidence="3">Uncharacterized protein</fullName>
    </submittedName>
</protein>
<feature type="region of interest" description="Disordered" evidence="2">
    <location>
        <begin position="369"/>
        <end position="418"/>
    </location>
</feature>
<feature type="coiled-coil region" evidence="1">
    <location>
        <begin position="554"/>
        <end position="581"/>
    </location>
</feature>
<evidence type="ECO:0000256" key="2">
    <source>
        <dbReference type="SAM" id="MobiDB-lite"/>
    </source>
</evidence>
<feature type="region of interest" description="Disordered" evidence="2">
    <location>
        <begin position="311"/>
        <end position="338"/>
    </location>
</feature>
<keyword evidence="1" id="KW-0175">Coiled coil</keyword>
<gene>
    <name evidence="3" type="ORF">DOMOVOI_02120</name>
</gene>
<evidence type="ECO:0000313" key="3">
    <source>
        <dbReference type="EMBL" id="USN14686.1"/>
    </source>
</evidence>
<dbReference type="EMBL" id="ON529855">
    <property type="protein sequence ID" value="USN14686.1"/>
    <property type="molecule type" value="Genomic_DNA"/>
</dbReference>
<feature type="compositionally biased region" description="Basic and acidic residues" evidence="2">
    <location>
        <begin position="369"/>
        <end position="383"/>
    </location>
</feature>
<proteinExistence type="predicted"/>
<organism evidence="3 4">
    <name type="scientific">Brevundimonas phage vB_BpoS-Domovoi</name>
    <dbReference type="NCBI Taxonomy" id="2948598"/>
    <lineage>
        <taxon>Viruses</taxon>
        <taxon>Duplodnaviria</taxon>
        <taxon>Heunggongvirae</taxon>
        <taxon>Uroviricota</taxon>
        <taxon>Caudoviricetes</taxon>
        <taxon>Jeanschmidtviridae</taxon>
        <taxon>Marchewkavirus</taxon>
        <taxon>Marchewkavirus domovoi</taxon>
    </lineage>
</organism>
<reference evidence="3 4" key="1">
    <citation type="submission" date="2022-05" db="EMBL/GenBank/DDBJ databases">
        <authorList>
            <person name="Friedrich I."/>
            <person name="Poehlein A."/>
            <person name="Schneider D."/>
            <person name="Hertel R."/>
            <person name="Daniel R."/>
        </authorList>
    </citation>
    <scope>NUCLEOTIDE SEQUENCE [LARGE SCALE GENOMIC DNA]</scope>
</reference>
<sequence>MIRQASSRTAFPTETRKVPGTDDYKSHILAFCRNCDAEGAILIPNNAGSVPPEAGSKMFRRRLGWKMGAHRNKDVCPSCAARSKIACVPQDKRQATLADLSEKLKSRVALDPEYTRQKEYDVLYQDFPLLAILMASVEIEHAEQGRALPSNFQTRAEVLLQAALKRARRDHLLDDAMLSEINDRIAQIHVLMAELDEQAVTLIPLMEQVNATDMPQPRPAKEAEPMQPRTARPDTALGAAFVKAQTDKIKQAGAQRPPRSPEDQAALDKLISDQARDDRRGVKMVGKARKAPLPVVKSKQSAPLPIAAPTEVVPSQEPAPARKAPNRVKRTGGWDSMTPEEHADRVARMSLKRNMKFAAKAGLSLEEWTERNETRKSEAETRRQAKAVRASAPPRLRLVEPAPQTPKPETPMNAKPAPMPIHDNTVTPSAPGVLDRIKIGEALNDHYVRATSNGEGGYYAGDFSDAALADLLGVPAEWVAERREAMLYGPDINETSSQDALEIEAMKDEVKALKTLQEKLFDDGAHEVEQIEARQSALMEQIKVDTKVMLDAAAEKVSNQAAAIEDRVIDLEQRLHALAERR</sequence>
<dbReference type="Proteomes" id="UP001057221">
    <property type="component" value="Segment"/>
</dbReference>
<evidence type="ECO:0000313" key="4">
    <source>
        <dbReference type="Proteomes" id="UP001057221"/>
    </source>
</evidence>